<keyword evidence="3" id="KW-1185">Reference proteome</keyword>
<proteinExistence type="predicted"/>
<dbReference type="HOGENOM" id="CLU_3423367_0_0_1"/>
<reference evidence="3" key="1">
    <citation type="submission" date="2011-07" db="EMBL/GenBank/DDBJ databases">
        <authorList>
            <consortium name="Caenorhabditis brenneri Sequencing and Analysis Consortium"/>
            <person name="Wilson R.K."/>
        </authorList>
    </citation>
    <scope>NUCLEOTIDE SEQUENCE [LARGE SCALE GENOMIC DNA]</scope>
    <source>
        <strain evidence="3">PB2801</strain>
    </source>
</reference>
<gene>
    <name evidence="2" type="ORF">CAEBREN_28591</name>
</gene>
<accession>G0M6Z3</accession>
<feature type="region of interest" description="Disordered" evidence="1">
    <location>
        <begin position="1"/>
        <end position="23"/>
    </location>
</feature>
<evidence type="ECO:0000313" key="3">
    <source>
        <dbReference type="Proteomes" id="UP000008068"/>
    </source>
</evidence>
<evidence type="ECO:0000313" key="2">
    <source>
        <dbReference type="EMBL" id="EGT29917.1"/>
    </source>
</evidence>
<protein>
    <submittedName>
        <fullName evidence="2">Uncharacterized protein</fullName>
    </submittedName>
</protein>
<dbReference type="Proteomes" id="UP000008068">
    <property type="component" value="Unassembled WGS sequence"/>
</dbReference>
<dbReference type="AlphaFoldDB" id="G0M6Z3"/>
<organism evidence="3">
    <name type="scientific">Caenorhabditis brenneri</name>
    <name type="common">Nematode worm</name>
    <dbReference type="NCBI Taxonomy" id="135651"/>
    <lineage>
        <taxon>Eukaryota</taxon>
        <taxon>Metazoa</taxon>
        <taxon>Ecdysozoa</taxon>
        <taxon>Nematoda</taxon>
        <taxon>Chromadorea</taxon>
        <taxon>Rhabditida</taxon>
        <taxon>Rhabditina</taxon>
        <taxon>Rhabditomorpha</taxon>
        <taxon>Rhabditoidea</taxon>
        <taxon>Rhabditidae</taxon>
        <taxon>Peloderinae</taxon>
        <taxon>Caenorhabditis</taxon>
    </lineage>
</organism>
<dbReference type="EMBL" id="GL379786">
    <property type="protein sequence ID" value="EGT29917.1"/>
    <property type="molecule type" value="Genomic_DNA"/>
</dbReference>
<name>G0M6Z3_CAEBE</name>
<dbReference type="InParanoid" id="G0M6Z3"/>
<evidence type="ECO:0000256" key="1">
    <source>
        <dbReference type="SAM" id="MobiDB-lite"/>
    </source>
</evidence>
<sequence>MRGMRKKIQRSAKRVRFQSKHLR</sequence>